<name>A0ABS0BC94_9GAMM</name>
<proteinExistence type="predicted"/>
<dbReference type="Proteomes" id="UP001429984">
    <property type="component" value="Unassembled WGS sequence"/>
</dbReference>
<evidence type="ECO:0000256" key="1">
    <source>
        <dbReference type="SAM" id="MobiDB-lite"/>
    </source>
</evidence>
<keyword evidence="4" id="KW-1185">Reference proteome</keyword>
<gene>
    <name evidence="3" type="ORF">IU514_15235</name>
</gene>
<accession>A0ABS0BC94</accession>
<reference evidence="3 4" key="1">
    <citation type="submission" date="2020-11" db="EMBL/GenBank/DDBJ databases">
        <title>Draft Genome Sequence and Secondary Metabolite Biosynthetic Potential of the Lysobacter niastensis Type strain DSM 18481.</title>
        <authorList>
            <person name="Turrini P."/>
            <person name="Artuso I."/>
            <person name="Tescari M."/>
            <person name="Lugli G.A."/>
            <person name="Frangipani E."/>
            <person name="Ventura M."/>
            <person name="Visca P."/>
        </authorList>
    </citation>
    <scope>NUCLEOTIDE SEQUENCE [LARGE SCALE GENOMIC DNA]</scope>
    <source>
        <strain evidence="3 4">DSM 18481</strain>
    </source>
</reference>
<dbReference type="RefSeq" id="WP_194931988.1">
    <property type="nucleotide sequence ID" value="NZ_JADLZT010000008.1"/>
</dbReference>
<dbReference type="Pfam" id="PF07607">
    <property type="entry name" value="DUF1570"/>
    <property type="match status" value="1"/>
</dbReference>
<feature type="compositionally biased region" description="Low complexity" evidence="1">
    <location>
        <begin position="38"/>
        <end position="55"/>
    </location>
</feature>
<sequence>MRHKTPLLLALLAGTTAYFGLHWPGARDARGDSRDGSTARAAPAAASPDSGRARSSQMLRTAHYAITSTATRAQTAQVAAAVEHLHDAYSAFFRDAIPPNAGATGLQLVLYRDRAEFQSRSRSSPWAEAYYLQPVCHAYYADGANPYHWMLHEATHQLNRELAGFPRAVWIDEGLASYFGASRIENGVLKPGTIDVGAYPIWWLPELALSGDLQDDLRKGRILSLHEIITSRRGDIGRSVNPHYIGYWSLTHFLFEYRDGHYAAAYRQLIARGGSLDDFERLIGPVERVQGEWYAYLQQRIGEVRAGR</sequence>
<organism evidence="3 4">
    <name type="scientific">Lysobacter niastensis</name>
    <dbReference type="NCBI Taxonomy" id="380629"/>
    <lineage>
        <taxon>Bacteria</taxon>
        <taxon>Pseudomonadati</taxon>
        <taxon>Pseudomonadota</taxon>
        <taxon>Gammaproteobacteria</taxon>
        <taxon>Lysobacterales</taxon>
        <taxon>Lysobacteraceae</taxon>
        <taxon>Lysobacter</taxon>
    </lineage>
</organism>
<evidence type="ECO:0000313" key="3">
    <source>
        <dbReference type="EMBL" id="MBF6025386.1"/>
    </source>
</evidence>
<evidence type="ECO:0000313" key="4">
    <source>
        <dbReference type="Proteomes" id="UP001429984"/>
    </source>
</evidence>
<comment type="caution">
    <text evidence="3">The sequence shown here is derived from an EMBL/GenBank/DDBJ whole genome shotgun (WGS) entry which is preliminary data.</text>
</comment>
<feature type="domain" description="DUF1570" evidence="2">
    <location>
        <begin position="151"/>
        <end position="269"/>
    </location>
</feature>
<dbReference type="InterPro" id="IPR011464">
    <property type="entry name" value="DUF1570"/>
</dbReference>
<protein>
    <submittedName>
        <fullName evidence="3">DUF1570 domain-containing protein</fullName>
    </submittedName>
</protein>
<dbReference type="EMBL" id="JADLZT010000008">
    <property type="protein sequence ID" value="MBF6025386.1"/>
    <property type="molecule type" value="Genomic_DNA"/>
</dbReference>
<evidence type="ECO:0000259" key="2">
    <source>
        <dbReference type="Pfam" id="PF07607"/>
    </source>
</evidence>
<feature type="region of interest" description="Disordered" evidence="1">
    <location>
        <begin position="29"/>
        <end position="55"/>
    </location>
</feature>